<evidence type="ECO:0000256" key="3">
    <source>
        <dbReference type="PROSITE-ProRule" id="PRU00221"/>
    </source>
</evidence>
<dbReference type="SMART" id="SM00320">
    <property type="entry name" value="WD40"/>
    <property type="match status" value="12"/>
</dbReference>
<dbReference type="CDD" id="cd14014">
    <property type="entry name" value="STKc_PknB_like"/>
    <property type="match status" value="1"/>
</dbReference>
<proteinExistence type="predicted"/>
<dbReference type="SUPFAM" id="SSF50998">
    <property type="entry name" value="Quinoprotein alcohol dehydrogenase-like"/>
    <property type="match status" value="1"/>
</dbReference>
<dbReference type="PROSITE" id="PS50294">
    <property type="entry name" value="WD_REPEATS_REGION"/>
    <property type="match status" value="4"/>
</dbReference>
<keyword evidence="5" id="KW-0723">Serine/threonine-protein kinase</keyword>
<dbReference type="EMBL" id="CP042425">
    <property type="protein sequence ID" value="QEL15001.1"/>
    <property type="molecule type" value="Genomic_DNA"/>
</dbReference>
<dbReference type="SMART" id="SM00220">
    <property type="entry name" value="S_TKc"/>
    <property type="match status" value="1"/>
</dbReference>
<dbReference type="OrthoDB" id="500858at2"/>
<dbReference type="PROSITE" id="PS50011">
    <property type="entry name" value="PROTEIN_KINASE_DOM"/>
    <property type="match status" value="1"/>
</dbReference>
<name>A0A5C1A730_9BACT</name>
<dbReference type="InterPro" id="IPR011047">
    <property type="entry name" value="Quinoprotein_ADH-like_sf"/>
</dbReference>
<dbReference type="InterPro" id="IPR019775">
    <property type="entry name" value="WD40_repeat_CS"/>
</dbReference>
<reference evidence="6" key="1">
    <citation type="submission" date="2019-08" db="EMBL/GenBank/DDBJ databases">
        <title>Limnoglobus roseus gen. nov., sp. nov., a novel freshwater planctomycete with a giant genome from the family Gemmataceae.</title>
        <authorList>
            <person name="Kulichevskaya I.S."/>
            <person name="Naumoff D.G."/>
            <person name="Miroshnikov K."/>
            <person name="Ivanova A."/>
            <person name="Philippov D.A."/>
            <person name="Hakobyan A."/>
            <person name="Rijpstra I.C."/>
            <person name="Sinninghe Damste J.S."/>
            <person name="Liesack W."/>
            <person name="Dedysh S.N."/>
        </authorList>
    </citation>
    <scope>NUCLEOTIDE SEQUENCE [LARGE SCALE GENOMIC DNA]</scope>
    <source>
        <strain evidence="6">PX52</strain>
    </source>
</reference>
<dbReference type="GO" id="GO:0004674">
    <property type="term" value="F:protein serine/threonine kinase activity"/>
    <property type="evidence" value="ECO:0007669"/>
    <property type="project" value="UniProtKB-KW"/>
</dbReference>
<feature type="repeat" description="WD" evidence="3">
    <location>
        <begin position="708"/>
        <end position="738"/>
    </location>
</feature>
<evidence type="ECO:0000256" key="2">
    <source>
        <dbReference type="ARBA" id="ARBA00022737"/>
    </source>
</evidence>
<dbReference type="Gene3D" id="3.30.200.20">
    <property type="entry name" value="Phosphorylase Kinase, domain 1"/>
    <property type="match status" value="1"/>
</dbReference>
<evidence type="ECO:0000313" key="6">
    <source>
        <dbReference type="Proteomes" id="UP000324974"/>
    </source>
</evidence>
<dbReference type="CDD" id="cd00200">
    <property type="entry name" value="WD40"/>
    <property type="match status" value="1"/>
</dbReference>
<dbReference type="SUPFAM" id="SSF56112">
    <property type="entry name" value="Protein kinase-like (PK-like)"/>
    <property type="match status" value="1"/>
</dbReference>
<feature type="repeat" description="WD" evidence="3">
    <location>
        <begin position="950"/>
        <end position="984"/>
    </location>
</feature>
<dbReference type="AlphaFoldDB" id="A0A5C1A730"/>
<keyword evidence="5" id="KW-0418">Kinase</keyword>
<dbReference type="RefSeq" id="WP_149109853.1">
    <property type="nucleotide sequence ID" value="NZ_CP042425.1"/>
</dbReference>
<dbReference type="InterPro" id="IPR008271">
    <property type="entry name" value="Ser/Thr_kinase_AS"/>
</dbReference>
<dbReference type="PRINTS" id="PR00320">
    <property type="entry name" value="GPROTEINBRPT"/>
</dbReference>
<keyword evidence="5" id="KW-0808">Transferase</keyword>
<dbReference type="PROSITE" id="PS00108">
    <property type="entry name" value="PROTEIN_KINASE_ST"/>
    <property type="match status" value="1"/>
</dbReference>
<dbReference type="GO" id="GO:0005524">
    <property type="term" value="F:ATP binding"/>
    <property type="evidence" value="ECO:0007669"/>
    <property type="project" value="InterPro"/>
</dbReference>
<dbReference type="InterPro" id="IPR020472">
    <property type="entry name" value="WD40_PAC1"/>
</dbReference>
<protein>
    <submittedName>
        <fullName evidence="5">Serine/threonine protein kinase</fullName>
    </submittedName>
</protein>
<feature type="domain" description="Protein kinase" evidence="4">
    <location>
        <begin position="100"/>
        <end position="371"/>
    </location>
</feature>
<feature type="repeat" description="WD" evidence="3">
    <location>
        <begin position="667"/>
        <end position="708"/>
    </location>
</feature>
<feature type="repeat" description="WD" evidence="3">
    <location>
        <begin position="866"/>
        <end position="907"/>
    </location>
</feature>
<dbReference type="Proteomes" id="UP000324974">
    <property type="component" value="Chromosome"/>
</dbReference>
<dbReference type="PROSITE" id="PS00678">
    <property type="entry name" value="WD_REPEATS_1"/>
    <property type="match status" value="3"/>
</dbReference>
<dbReference type="InterPro" id="IPR011009">
    <property type="entry name" value="Kinase-like_dom_sf"/>
</dbReference>
<dbReference type="Pfam" id="PF00069">
    <property type="entry name" value="Pkinase"/>
    <property type="match status" value="1"/>
</dbReference>
<organism evidence="5 6">
    <name type="scientific">Limnoglobus roseus</name>
    <dbReference type="NCBI Taxonomy" id="2598579"/>
    <lineage>
        <taxon>Bacteria</taxon>
        <taxon>Pseudomonadati</taxon>
        <taxon>Planctomycetota</taxon>
        <taxon>Planctomycetia</taxon>
        <taxon>Gemmatales</taxon>
        <taxon>Gemmataceae</taxon>
        <taxon>Limnoglobus</taxon>
    </lineage>
</organism>
<evidence type="ECO:0000256" key="1">
    <source>
        <dbReference type="ARBA" id="ARBA00022574"/>
    </source>
</evidence>
<dbReference type="SUPFAM" id="SSF50960">
    <property type="entry name" value="TolB, C-terminal domain"/>
    <property type="match status" value="1"/>
</dbReference>
<keyword evidence="1 3" id="KW-0853">WD repeat</keyword>
<keyword evidence="6" id="KW-1185">Reference proteome</keyword>
<gene>
    <name evidence="5" type="ORF">PX52LOC_01906</name>
</gene>
<dbReference type="Gene3D" id="1.10.510.10">
    <property type="entry name" value="Transferase(Phosphotransferase) domain 1"/>
    <property type="match status" value="1"/>
</dbReference>
<dbReference type="InterPro" id="IPR015943">
    <property type="entry name" value="WD40/YVTN_repeat-like_dom_sf"/>
</dbReference>
<dbReference type="PANTHER" id="PTHR19848">
    <property type="entry name" value="WD40 REPEAT PROTEIN"/>
    <property type="match status" value="1"/>
</dbReference>
<sequence>MTPPPEPARRRSARLEARLRGGLPARAEEYVLPTDDEDAAVELVYAEFVCREELGEAPRADDFLARFPHLRGPLEEQFAVHRAVHGPAATPRTGKQVGPYELIRELGRGGRGAVYEARDTRDGRTAAVKLLLSGEYSAPHDLDEFRREAEVLARLDHPNLVKLYEAGVADGRPFLAMEYVDGPTLAAVVGPGTNVRDAARVVELVAAAVHYAHTRGVVHRDLKPANILLSSAESKTQDASFALFPKVTDFGLAKAVGSASRGTRTGDVLGTLGYMAPEQAAGAAHHAGPPADVYALGGVLYELLTGTPPFDPQPTARTLLNVLYEPPPAPHRARPDCPRDLATICLKCLEKRPEGRYATAADLAADLRRFLDGRPLAARPVGPLTAAARWAARRPAAAAAIGATALAAVGITAGSAYHAHRLGQALQVAEGLRADVGLQKDAAERQLDDTRRALYALQLTQLPHLAAREPIRARGLLADERTCPPELRDFTWRYFDRQCRLDERTLPAHDGEVVRVIPLPDGRLVTAGTDGLVKVWADWPNRPADAVLAHPGGVAALAVRSNRWVVSAGTDAAVHFRELSALAAPPRVVAAAVRDLAADKDTLVAVCGDGAAIVWAGGAADPVRHTVSPTLLTAVAVAPGGGHFAVGGEDGTVRVVRTADGVVERELVGRKGTVHALAFSPDGGSVAVGGADGEARVWAVADGTSRGLGGHLYAVRGVAFAPSGLLATTGLDSYLKFWGAAGNELTNLMHARGTAVAFRGDRVVQGTAAGRLVSYRIPVLAPRPAFATDSPVAAVALAADGRFAAGDGSGRLTLWPPDRGPGITHAVSHQPLQAVAFAPNGTLLAHGTDNGDIMFRDAAFAEVGRLIGHTARPIGVAFSADGRTLVSASADGTARVWDVAGRKLVATTAAQPAGLLCIALSPDGSTVATGGEDHNVRLWDARTGGPKAVLTGHTNWALAVAFAPDGKRLATGGRDRTVRVWDLDGDGPPVVVGGYTNWVYSVAYSPDGRTLATASGHFSLDTPGELKFLDPRTGNVRASLGEYRSPLLFRGDGGALLAGVRGGVAELLAD</sequence>
<dbReference type="KEGG" id="lrs:PX52LOC_01906"/>
<feature type="repeat" description="WD" evidence="3">
    <location>
        <begin position="908"/>
        <end position="949"/>
    </location>
</feature>
<accession>A0A5C1A730</accession>
<dbReference type="Pfam" id="PF00400">
    <property type="entry name" value="WD40"/>
    <property type="match status" value="8"/>
</dbReference>
<evidence type="ECO:0000259" key="4">
    <source>
        <dbReference type="PROSITE" id="PS50011"/>
    </source>
</evidence>
<dbReference type="Gene3D" id="2.130.10.10">
    <property type="entry name" value="YVTN repeat-like/Quinoprotein amine dehydrogenase"/>
    <property type="match status" value="4"/>
</dbReference>
<dbReference type="PANTHER" id="PTHR19848:SF8">
    <property type="entry name" value="F-BOX AND WD REPEAT DOMAIN CONTAINING 7"/>
    <property type="match status" value="1"/>
</dbReference>
<dbReference type="InterPro" id="IPR000719">
    <property type="entry name" value="Prot_kinase_dom"/>
</dbReference>
<dbReference type="InterPro" id="IPR001680">
    <property type="entry name" value="WD40_rpt"/>
</dbReference>
<keyword evidence="2" id="KW-0677">Repeat</keyword>
<feature type="repeat" description="WD" evidence="3">
    <location>
        <begin position="506"/>
        <end position="536"/>
    </location>
</feature>
<evidence type="ECO:0000313" key="5">
    <source>
        <dbReference type="EMBL" id="QEL15001.1"/>
    </source>
</evidence>
<dbReference type="PROSITE" id="PS50082">
    <property type="entry name" value="WD_REPEATS_2"/>
    <property type="match status" value="6"/>
</dbReference>